<evidence type="ECO:0000313" key="8">
    <source>
        <dbReference type="EMBL" id="MTF37524.1"/>
    </source>
</evidence>
<dbReference type="RefSeq" id="WP_155082445.1">
    <property type="nucleotide sequence ID" value="NZ_WMIA01000001.1"/>
</dbReference>
<feature type="domain" description="Response regulatory" evidence="7">
    <location>
        <begin position="3"/>
        <end position="123"/>
    </location>
</feature>
<evidence type="ECO:0000256" key="4">
    <source>
        <dbReference type="ARBA" id="ARBA00023125"/>
    </source>
</evidence>
<evidence type="ECO:0000256" key="2">
    <source>
        <dbReference type="ARBA" id="ARBA00023012"/>
    </source>
</evidence>
<evidence type="ECO:0000313" key="9">
    <source>
        <dbReference type="Proteomes" id="UP000437131"/>
    </source>
</evidence>
<keyword evidence="1 6" id="KW-0597">Phosphoprotein</keyword>
<dbReference type="GO" id="GO:0032993">
    <property type="term" value="C:protein-DNA complex"/>
    <property type="evidence" value="ECO:0007669"/>
    <property type="project" value="TreeGrafter"/>
</dbReference>
<dbReference type="GO" id="GO:0005829">
    <property type="term" value="C:cytosol"/>
    <property type="evidence" value="ECO:0007669"/>
    <property type="project" value="TreeGrafter"/>
</dbReference>
<dbReference type="PANTHER" id="PTHR48111:SF1">
    <property type="entry name" value="TWO-COMPONENT RESPONSE REGULATOR ORR33"/>
    <property type="match status" value="1"/>
</dbReference>
<evidence type="ECO:0000256" key="3">
    <source>
        <dbReference type="ARBA" id="ARBA00023015"/>
    </source>
</evidence>
<keyword evidence="4" id="KW-0238">DNA-binding</keyword>
<protein>
    <submittedName>
        <fullName evidence="8">Response regulator</fullName>
    </submittedName>
</protein>
<evidence type="ECO:0000256" key="5">
    <source>
        <dbReference type="ARBA" id="ARBA00023163"/>
    </source>
</evidence>
<dbReference type="Gene3D" id="3.40.50.2300">
    <property type="match status" value="1"/>
</dbReference>
<dbReference type="SUPFAM" id="SSF52172">
    <property type="entry name" value="CheY-like"/>
    <property type="match status" value="1"/>
</dbReference>
<evidence type="ECO:0000256" key="1">
    <source>
        <dbReference type="ARBA" id="ARBA00022553"/>
    </source>
</evidence>
<dbReference type="PROSITE" id="PS50110">
    <property type="entry name" value="RESPONSE_REGULATORY"/>
    <property type="match status" value="1"/>
</dbReference>
<dbReference type="SMART" id="SM00448">
    <property type="entry name" value="REC"/>
    <property type="match status" value="1"/>
</dbReference>
<dbReference type="AlphaFoldDB" id="A0A844GLS1"/>
<name>A0A844GLS1_9CHRO</name>
<dbReference type="EMBL" id="WMIA01000001">
    <property type="protein sequence ID" value="MTF37524.1"/>
    <property type="molecule type" value="Genomic_DNA"/>
</dbReference>
<dbReference type="Proteomes" id="UP000437131">
    <property type="component" value="Unassembled WGS sequence"/>
</dbReference>
<evidence type="ECO:0000259" key="7">
    <source>
        <dbReference type="PROSITE" id="PS50110"/>
    </source>
</evidence>
<dbReference type="GO" id="GO:0000156">
    <property type="term" value="F:phosphorelay response regulator activity"/>
    <property type="evidence" value="ECO:0007669"/>
    <property type="project" value="TreeGrafter"/>
</dbReference>
<accession>A0A844GLS1</accession>
<dbReference type="GO" id="GO:0000976">
    <property type="term" value="F:transcription cis-regulatory region binding"/>
    <property type="evidence" value="ECO:0007669"/>
    <property type="project" value="TreeGrafter"/>
</dbReference>
<dbReference type="PANTHER" id="PTHR48111">
    <property type="entry name" value="REGULATOR OF RPOS"/>
    <property type="match status" value="1"/>
</dbReference>
<organism evidence="8 9">
    <name type="scientific">Cyanobacterium aponinum 0216</name>
    <dbReference type="NCBI Taxonomy" id="2676140"/>
    <lineage>
        <taxon>Bacteria</taxon>
        <taxon>Bacillati</taxon>
        <taxon>Cyanobacteriota</taxon>
        <taxon>Cyanophyceae</taxon>
        <taxon>Oscillatoriophycideae</taxon>
        <taxon>Chroococcales</taxon>
        <taxon>Geminocystaceae</taxon>
        <taxon>Cyanobacterium</taxon>
    </lineage>
</organism>
<proteinExistence type="predicted"/>
<dbReference type="InterPro" id="IPR001789">
    <property type="entry name" value="Sig_transdc_resp-reg_receiver"/>
</dbReference>
<comment type="caution">
    <text evidence="8">The sequence shown here is derived from an EMBL/GenBank/DDBJ whole genome shotgun (WGS) entry which is preliminary data.</text>
</comment>
<evidence type="ECO:0000256" key="6">
    <source>
        <dbReference type="PROSITE-ProRule" id="PRU00169"/>
    </source>
</evidence>
<dbReference type="InterPro" id="IPR011006">
    <property type="entry name" value="CheY-like_superfamily"/>
</dbReference>
<keyword evidence="5" id="KW-0804">Transcription</keyword>
<dbReference type="Pfam" id="PF00072">
    <property type="entry name" value="Response_reg"/>
    <property type="match status" value="1"/>
</dbReference>
<keyword evidence="3" id="KW-0805">Transcription regulation</keyword>
<dbReference type="InterPro" id="IPR035093">
    <property type="entry name" value="RelE/ParE_toxin_dom_sf"/>
</dbReference>
<feature type="modified residue" description="4-aspartylphosphate" evidence="6">
    <location>
        <position position="58"/>
    </location>
</feature>
<keyword evidence="2" id="KW-0902">Two-component regulatory system</keyword>
<gene>
    <name evidence="8" type="ORF">GGC33_01050</name>
</gene>
<sequence length="321" mass="36800">MAHILIVDDEAHIRAEWRTRLLRENHTFIEAKDIDEAVDAIEESQKNDHDPFDLILLDHSLGEEQGLDLLDEVGKDYLQHRVLVITGHGTTSLAREYASIGAIGHLIKPVSEAQFYTAIASALERRKIQVEEKEDWESAYAVLENLGVLESLEELKTDSIKVQEQYEVLKSTYDQLLEDLRSAGGQEYKMATAYEKASQSLNGVDGSVEGIIPFLTKFKITKSFWSDVKTIFKKSRLYFFVLQNYLIRIAENPLAYRIKHLAGGADGHYEYRIGSEFRLYFRKEADDIILERFANKNIQPEIIKFLNNTQETPFAPQQLLS</sequence>
<reference evidence="8 9" key="1">
    <citation type="submission" date="2019-11" db="EMBL/GenBank/DDBJ databases">
        <title>Isolation of a new High Light Tolerant Cyanobacteria.</title>
        <authorList>
            <person name="Dobson Z."/>
            <person name="Vaughn N."/>
            <person name="Vaughn M."/>
            <person name="Fromme P."/>
            <person name="Mazor Y."/>
        </authorList>
    </citation>
    <scope>NUCLEOTIDE SEQUENCE [LARGE SCALE GENOMIC DNA]</scope>
    <source>
        <strain evidence="8 9">0216</strain>
    </source>
</reference>
<dbReference type="SUPFAM" id="SSF143011">
    <property type="entry name" value="RelE-like"/>
    <property type="match status" value="1"/>
</dbReference>
<dbReference type="GO" id="GO:0006355">
    <property type="term" value="P:regulation of DNA-templated transcription"/>
    <property type="evidence" value="ECO:0007669"/>
    <property type="project" value="TreeGrafter"/>
</dbReference>
<dbReference type="CDD" id="cd00156">
    <property type="entry name" value="REC"/>
    <property type="match status" value="1"/>
</dbReference>
<dbReference type="InterPro" id="IPR039420">
    <property type="entry name" value="WalR-like"/>
</dbReference>